<reference evidence="3 4" key="1">
    <citation type="submission" date="2016-02" db="EMBL/GenBank/DDBJ databases">
        <title>Genome analysis of coral dinoflagellate symbionts highlights evolutionary adaptations to a symbiotic lifestyle.</title>
        <authorList>
            <person name="Aranda M."/>
            <person name="Li Y."/>
            <person name="Liew Y.J."/>
            <person name="Baumgarten S."/>
            <person name="Simakov O."/>
            <person name="Wilson M."/>
            <person name="Piel J."/>
            <person name="Ashoor H."/>
            <person name="Bougouffa S."/>
            <person name="Bajic V.B."/>
            <person name="Ryu T."/>
            <person name="Ravasi T."/>
            <person name="Bayer T."/>
            <person name="Micklem G."/>
            <person name="Kim H."/>
            <person name="Bhak J."/>
            <person name="Lajeunesse T.C."/>
            <person name="Voolstra C.R."/>
        </authorList>
    </citation>
    <scope>NUCLEOTIDE SEQUENCE [LARGE SCALE GENOMIC DNA]</scope>
    <source>
        <strain evidence="3 4">CCMP2467</strain>
    </source>
</reference>
<accession>A0A1Q9DTL8</accession>
<feature type="compositionally biased region" description="Basic and acidic residues" evidence="1">
    <location>
        <begin position="217"/>
        <end position="227"/>
    </location>
</feature>
<evidence type="ECO:0000256" key="1">
    <source>
        <dbReference type="SAM" id="MobiDB-lite"/>
    </source>
</evidence>
<protein>
    <submittedName>
        <fullName evidence="3">Uncharacterized protein</fullName>
    </submittedName>
</protein>
<dbReference type="AlphaFoldDB" id="A0A1Q9DTL8"/>
<feature type="compositionally biased region" description="Basic and acidic residues" evidence="1">
    <location>
        <begin position="193"/>
        <end position="202"/>
    </location>
</feature>
<feature type="compositionally biased region" description="Pro residues" evidence="1">
    <location>
        <begin position="151"/>
        <end position="165"/>
    </location>
</feature>
<name>A0A1Q9DTL8_SYMMI</name>
<keyword evidence="4" id="KW-1185">Reference proteome</keyword>
<organism evidence="3 4">
    <name type="scientific">Symbiodinium microadriaticum</name>
    <name type="common">Dinoflagellate</name>
    <name type="synonym">Zooxanthella microadriatica</name>
    <dbReference type="NCBI Taxonomy" id="2951"/>
    <lineage>
        <taxon>Eukaryota</taxon>
        <taxon>Sar</taxon>
        <taxon>Alveolata</taxon>
        <taxon>Dinophyceae</taxon>
        <taxon>Suessiales</taxon>
        <taxon>Symbiodiniaceae</taxon>
        <taxon>Symbiodinium</taxon>
    </lineage>
</organism>
<feature type="compositionally biased region" description="Polar residues" evidence="1">
    <location>
        <begin position="140"/>
        <end position="149"/>
    </location>
</feature>
<keyword evidence="2" id="KW-0812">Transmembrane</keyword>
<evidence type="ECO:0000313" key="3">
    <source>
        <dbReference type="EMBL" id="OLP98520.1"/>
    </source>
</evidence>
<keyword evidence="2" id="KW-0472">Membrane</keyword>
<gene>
    <name evidence="3" type="ORF">AK812_SmicGene19006</name>
</gene>
<sequence length="247" mass="26712">AAVAAASNADARLQRAQQELMKLQDAKAHESERLSEEDRELKKATSSLDHNRATVRRDAEELSAMWDEVRILQVLLAVVLAAVGAAAYYGYLHRPGLPESASRVVTEEKAVGKSAQSPITQSPVNRPEDFLEAKAETPHYTPQGSPQTTPRLPPGHNPPPPPPPFGLGGAVNIPSLALPPHTGPKRYFMSPRCAKDSPDMERQTSPSFDVKSPDVASSKKDQPDVEKLPALPGSGKDQLSQPLLRET</sequence>
<feature type="transmembrane region" description="Helical" evidence="2">
    <location>
        <begin position="71"/>
        <end position="92"/>
    </location>
</feature>
<keyword evidence="2" id="KW-1133">Transmembrane helix</keyword>
<dbReference type="EMBL" id="LSRX01000393">
    <property type="protein sequence ID" value="OLP98520.1"/>
    <property type="molecule type" value="Genomic_DNA"/>
</dbReference>
<evidence type="ECO:0000256" key="2">
    <source>
        <dbReference type="SAM" id="Phobius"/>
    </source>
</evidence>
<feature type="region of interest" description="Disordered" evidence="1">
    <location>
        <begin position="137"/>
        <end position="247"/>
    </location>
</feature>
<comment type="caution">
    <text evidence="3">The sequence shown here is derived from an EMBL/GenBank/DDBJ whole genome shotgun (WGS) entry which is preliminary data.</text>
</comment>
<proteinExistence type="predicted"/>
<feature type="non-terminal residue" evidence="3">
    <location>
        <position position="1"/>
    </location>
</feature>
<dbReference type="Proteomes" id="UP000186817">
    <property type="component" value="Unassembled WGS sequence"/>
</dbReference>
<feature type="region of interest" description="Disordered" evidence="1">
    <location>
        <begin position="23"/>
        <end position="46"/>
    </location>
</feature>
<evidence type="ECO:0000313" key="4">
    <source>
        <dbReference type="Proteomes" id="UP000186817"/>
    </source>
</evidence>